<feature type="region of interest" description="Disordered" evidence="7">
    <location>
        <begin position="1"/>
        <end position="34"/>
    </location>
</feature>
<comment type="similarity">
    <text evidence="1 6">Belongs to the peptidase C14A family.</text>
</comment>
<evidence type="ECO:0000256" key="7">
    <source>
        <dbReference type="SAM" id="MobiDB-lite"/>
    </source>
</evidence>
<evidence type="ECO:0000256" key="1">
    <source>
        <dbReference type="ARBA" id="ARBA00010134"/>
    </source>
</evidence>
<evidence type="ECO:0000259" key="8">
    <source>
        <dbReference type="PROSITE" id="PS50207"/>
    </source>
</evidence>
<dbReference type="InterPro" id="IPR029030">
    <property type="entry name" value="Caspase-like_dom_sf"/>
</dbReference>
<reference evidence="10" key="1">
    <citation type="submission" date="2022-03" db="EMBL/GenBank/DDBJ databases">
        <authorList>
            <person name="Martin H S."/>
        </authorList>
    </citation>
    <scope>NUCLEOTIDE SEQUENCE</scope>
</reference>
<keyword evidence="11" id="KW-1185">Reference proteome</keyword>
<dbReference type="PROSITE" id="PS50208">
    <property type="entry name" value="CASPASE_P20"/>
    <property type="match status" value="1"/>
</dbReference>
<dbReference type="EMBL" id="OW152816">
    <property type="protein sequence ID" value="CAH2066013.1"/>
    <property type="molecule type" value="Genomic_DNA"/>
</dbReference>
<dbReference type="Pfam" id="PF00656">
    <property type="entry name" value="Peptidase_C14"/>
    <property type="match status" value="1"/>
</dbReference>
<evidence type="ECO:0000313" key="11">
    <source>
        <dbReference type="Proteomes" id="UP000837857"/>
    </source>
</evidence>
<dbReference type="SUPFAM" id="SSF52129">
    <property type="entry name" value="Caspase-like"/>
    <property type="match status" value="1"/>
</dbReference>
<dbReference type="InterPro" id="IPR016129">
    <property type="entry name" value="Caspase_his_AS"/>
</dbReference>
<evidence type="ECO:0000256" key="3">
    <source>
        <dbReference type="ARBA" id="ARBA00022801"/>
    </source>
</evidence>
<organism evidence="10 11">
    <name type="scientific">Iphiclides podalirius</name>
    <name type="common">scarce swallowtail</name>
    <dbReference type="NCBI Taxonomy" id="110791"/>
    <lineage>
        <taxon>Eukaryota</taxon>
        <taxon>Metazoa</taxon>
        <taxon>Ecdysozoa</taxon>
        <taxon>Arthropoda</taxon>
        <taxon>Hexapoda</taxon>
        <taxon>Insecta</taxon>
        <taxon>Pterygota</taxon>
        <taxon>Neoptera</taxon>
        <taxon>Endopterygota</taxon>
        <taxon>Lepidoptera</taxon>
        <taxon>Glossata</taxon>
        <taxon>Ditrysia</taxon>
        <taxon>Papilionoidea</taxon>
        <taxon>Papilionidae</taxon>
        <taxon>Papilioninae</taxon>
        <taxon>Iphiclides</taxon>
    </lineage>
</organism>
<feature type="domain" description="Caspase family p10" evidence="8">
    <location>
        <begin position="194"/>
        <end position="286"/>
    </location>
</feature>
<dbReference type="PANTHER" id="PTHR10454">
    <property type="entry name" value="CASPASE"/>
    <property type="match status" value="1"/>
</dbReference>
<proteinExistence type="inferred from homology"/>
<name>A0ABN8IT55_9NEOP</name>
<accession>A0ABN8IT55</accession>
<protein>
    <recommendedName>
        <fullName evidence="12">Caspase-3</fullName>
    </recommendedName>
</protein>
<keyword evidence="5" id="KW-0865">Zymogen</keyword>
<dbReference type="InterPro" id="IPR033139">
    <property type="entry name" value="Caspase_cys_AS"/>
</dbReference>
<dbReference type="InterPro" id="IPR002398">
    <property type="entry name" value="Pept_C14"/>
</dbReference>
<feature type="non-terminal residue" evidence="10">
    <location>
        <position position="286"/>
    </location>
</feature>
<evidence type="ECO:0000256" key="2">
    <source>
        <dbReference type="ARBA" id="ARBA00022670"/>
    </source>
</evidence>
<dbReference type="InterPro" id="IPR015917">
    <property type="entry name" value="Pept_C14A"/>
</dbReference>
<evidence type="ECO:0000313" key="10">
    <source>
        <dbReference type="EMBL" id="CAH2066013.1"/>
    </source>
</evidence>
<dbReference type="Proteomes" id="UP000837857">
    <property type="component" value="Chromosome 4"/>
</dbReference>
<dbReference type="PRINTS" id="PR00376">
    <property type="entry name" value="IL1BCENZYME"/>
</dbReference>
<dbReference type="PANTHER" id="PTHR10454:SF232">
    <property type="entry name" value="AT03047P-RELATED"/>
    <property type="match status" value="1"/>
</dbReference>
<dbReference type="PROSITE" id="PS50207">
    <property type="entry name" value="CASPASE_P10"/>
    <property type="match status" value="1"/>
</dbReference>
<evidence type="ECO:0000256" key="5">
    <source>
        <dbReference type="ARBA" id="ARBA00023145"/>
    </source>
</evidence>
<keyword evidence="4" id="KW-0788">Thiol protease</keyword>
<dbReference type="SMART" id="SM00115">
    <property type="entry name" value="CASc"/>
    <property type="match status" value="1"/>
</dbReference>
<dbReference type="PROSITE" id="PS01121">
    <property type="entry name" value="CASPASE_HIS"/>
    <property type="match status" value="1"/>
</dbReference>
<evidence type="ECO:0008006" key="12">
    <source>
        <dbReference type="Google" id="ProtNLM"/>
    </source>
</evidence>
<sequence length="286" mass="32806">MEESFPDVTPSFSLSSQPTTNDEDTNNESTKVHKLHPKFDPDDLFYDMSGDKYLIIFNHTTYKRTRYFNFQVPSSRKGTDRDVMALKKTFSDLGYKILTYHDLEHDEILNKALEISRMDHSMTSCLCFAILTHGEKGGQLLAADRPYLFSDVTKILENGDKSLVNKPKLFFIQACRGDEMDSGRTVQIDGEDDVNFHVPSHADFFVMYSTVEGFVAYRNVLGSFMVQELCKVIDKFRDSLDVLHIATLLNRQVAYGHSTHTPNNLATHNKKQMPEARFTLTKLFKF</sequence>
<keyword evidence="2" id="KW-0645">Protease</keyword>
<evidence type="ECO:0000256" key="4">
    <source>
        <dbReference type="ARBA" id="ARBA00022807"/>
    </source>
</evidence>
<gene>
    <name evidence="10" type="ORF">IPOD504_LOCUS13237</name>
</gene>
<dbReference type="Gene3D" id="3.40.50.1460">
    <property type="match status" value="1"/>
</dbReference>
<dbReference type="InterPro" id="IPR001309">
    <property type="entry name" value="Pept_C14_p20"/>
</dbReference>
<evidence type="ECO:0000259" key="9">
    <source>
        <dbReference type="PROSITE" id="PS50208"/>
    </source>
</evidence>
<feature type="domain" description="Caspase family p20" evidence="9">
    <location>
        <begin position="55"/>
        <end position="179"/>
    </location>
</feature>
<dbReference type="PROSITE" id="PS01122">
    <property type="entry name" value="CASPASE_CYS"/>
    <property type="match status" value="1"/>
</dbReference>
<dbReference type="InterPro" id="IPR011600">
    <property type="entry name" value="Pept_C14_caspase"/>
</dbReference>
<keyword evidence="3" id="KW-0378">Hydrolase</keyword>
<dbReference type="InterPro" id="IPR002138">
    <property type="entry name" value="Pept_C14_p10"/>
</dbReference>
<evidence type="ECO:0000256" key="6">
    <source>
        <dbReference type="RuleBase" id="RU003971"/>
    </source>
</evidence>